<keyword evidence="2" id="KW-1185">Reference proteome</keyword>
<dbReference type="OrthoDB" id="1522635at2"/>
<dbReference type="EMBL" id="VLPL01000005">
    <property type="protein sequence ID" value="TSJ42265.1"/>
    <property type="molecule type" value="Genomic_DNA"/>
</dbReference>
<evidence type="ECO:0000313" key="1">
    <source>
        <dbReference type="EMBL" id="TSJ42265.1"/>
    </source>
</evidence>
<protein>
    <submittedName>
        <fullName evidence="1">DUF3987 domain-containing protein</fullName>
    </submittedName>
</protein>
<evidence type="ECO:0000313" key="2">
    <source>
        <dbReference type="Proteomes" id="UP000316008"/>
    </source>
</evidence>
<gene>
    <name evidence="1" type="ORF">FO442_10880</name>
</gene>
<organism evidence="1 2">
    <name type="scientific">Fluviicola chungangensis</name>
    <dbReference type="NCBI Taxonomy" id="2597671"/>
    <lineage>
        <taxon>Bacteria</taxon>
        <taxon>Pseudomonadati</taxon>
        <taxon>Bacteroidota</taxon>
        <taxon>Flavobacteriia</taxon>
        <taxon>Flavobacteriales</taxon>
        <taxon>Crocinitomicaceae</taxon>
        <taxon>Fluviicola</taxon>
    </lineage>
</organism>
<dbReference type="InterPro" id="IPR025048">
    <property type="entry name" value="DUF3987"/>
</dbReference>
<dbReference type="Proteomes" id="UP000316008">
    <property type="component" value="Unassembled WGS sequence"/>
</dbReference>
<accession>A0A556MQV7</accession>
<comment type="caution">
    <text evidence="1">The sequence shown here is derived from an EMBL/GenBank/DDBJ whole genome shotgun (WGS) entry which is preliminary data.</text>
</comment>
<dbReference type="Pfam" id="PF13148">
    <property type="entry name" value="DUF3987"/>
    <property type="match status" value="1"/>
</dbReference>
<reference evidence="1 2" key="1">
    <citation type="submission" date="2019-07" db="EMBL/GenBank/DDBJ databases">
        <authorList>
            <person name="Huq M.A."/>
        </authorList>
    </citation>
    <scope>NUCLEOTIDE SEQUENCE [LARGE SCALE GENOMIC DNA]</scope>
    <source>
        <strain evidence="1 2">MAH-3</strain>
    </source>
</reference>
<proteinExistence type="predicted"/>
<name>A0A556MQV7_9FLAO</name>
<dbReference type="AlphaFoldDB" id="A0A556MQV7"/>
<dbReference type="RefSeq" id="WP_144333220.1">
    <property type="nucleotide sequence ID" value="NZ_VLPL01000005.1"/>
</dbReference>
<sequence length="444" mass="50437">MKNIENHNNCKMTENVLIEDDNIDISTSRQNTEDDQSLNFKSLPLMLQNVCSSFDDQYKEMMLLSAITVISSVMPNVYGTYDKQRVYPNLFLYVLGKAGSGKGNLVWSRRLLSVIEQSKPEAKTGGLLQRLIEDPKALQIPDKIIIPANNSSAGFIKILNERGGKGLLFETEGDTIANVFKSDYGDYSEMLRKAFHHEPITSYRKTDNVLVDLEEPKISVVISSTPNQLKRVISNAENGLFSRFMYVLTEPIEEFLDVFASGEQDRTQQFQDVAKELSKLYQTLLRSEGIRFSYTLEQGKEFLNFFGKNKSLLTNLFHEDLDGSVNRMGLITFRISMILTVLRNMDSLETDKLVCGDEDFHTSLKLAEKLLLNANKVMEILPYQTEDELSGKKLQIFQLLPDEFTTSEAKEMGSRFGMSDRTTDRFLKTACFEKTAHGAYKKVA</sequence>